<reference evidence="2" key="1">
    <citation type="submission" date="2020-03" db="EMBL/GenBank/DDBJ databases">
        <authorList>
            <person name="Weist P."/>
        </authorList>
    </citation>
    <scope>NUCLEOTIDE SEQUENCE</scope>
</reference>
<evidence type="ECO:0000313" key="2">
    <source>
        <dbReference type="EMBL" id="CAB1419924.1"/>
    </source>
</evidence>
<dbReference type="AlphaFoldDB" id="A0A9N7TXI4"/>
<sequence length="123" mass="13465">MHQGMCHCHHAPTTQSPCSHRHGACCSARCANSTPSQTSSVFATPCPVLILPVPPSSPSINLVMTTWHGTASYGPRYFAQFFWTRDLDESQKNSSFTLLSQSPNPQCIEPATLSRIPLPPRTQ</sequence>
<evidence type="ECO:0000313" key="3">
    <source>
        <dbReference type="Proteomes" id="UP001153269"/>
    </source>
</evidence>
<protein>
    <submittedName>
        <fullName evidence="2">Uncharacterized protein</fullName>
    </submittedName>
</protein>
<keyword evidence="3" id="KW-1185">Reference proteome</keyword>
<accession>A0A9N7TXI4</accession>
<name>A0A9N7TXI4_PLEPL</name>
<evidence type="ECO:0000256" key="1">
    <source>
        <dbReference type="SAM" id="MobiDB-lite"/>
    </source>
</evidence>
<feature type="region of interest" description="Disordered" evidence="1">
    <location>
        <begin position="94"/>
        <end position="123"/>
    </location>
</feature>
<dbReference type="EMBL" id="CADEAL010000422">
    <property type="protein sequence ID" value="CAB1419924.1"/>
    <property type="molecule type" value="Genomic_DNA"/>
</dbReference>
<gene>
    <name evidence="2" type="ORF">PLEPLA_LOCUS7775</name>
</gene>
<feature type="compositionally biased region" description="Polar residues" evidence="1">
    <location>
        <begin position="94"/>
        <end position="105"/>
    </location>
</feature>
<organism evidence="2 3">
    <name type="scientific">Pleuronectes platessa</name>
    <name type="common">European plaice</name>
    <dbReference type="NCBI Taxonomy" id="8262"/>
    <lineage>
        <taxon>Eukaryota</taxon>
        <taxon>Metazoa</taxon>
        <taxon>Chordata</taxon>
        <taxon>Craniata</taxon>
        <taxon>Vertebrata</taxon>
        <taxon>Euteleostomi</taxon>
        <taxon>Actinopterygii</taxon>
        <taxon>Neopterygii</taxon>
        <taxon>Teleostei</taxon>
        <taxon>Neoteleostei</taxon>
        <taxon>Acanthomorphata</taxon>
        <taxon>Carangaria</taxon>
        <taxon>Pleuronectiformes</taxon>
        <taxon>Pleuronectoidei</taxon>
        <taxon>Pleuronectidae</taxon>
        <taxon>Pleuronectes</taxon>
    </lineage>
</organism>
<comment type="caution">
    <text evidence="2">The sequence shown here is derived from an EMBL/GenBank/DDBJ whole genome shotgun (WGS) entry which is preliminary data.</text>
</comment>
<proteinExistence type="predicted"/>
<dbReference type="Proteomes" id="UP001153269">
    <property type="component" value="Unassembled WGS sequence"/>
</dbReference>